<name>A0A6C0L7J0_9ZZZZ</name>
<dbReference type="EMBL" id="MN740443">
    <property type="protein sequence ID" value="QHU26563.1"/>
    <property type="molecule type" value="Genomic_DNA"/>
</dbReference>
<evidence type="ECO:0008006" key="3">
    <source>
        <dbReference type="Google" id="ProtNLM"/>
    </source>
</evidence>
<evidence type="ECO:0000256" key="1">
    <source>
        <dbReference type="SAM" id="MobiDB-lite"/>
    </source>
</evidence>
<accession>A0A6C0L7J0</accession>
<feature type="region of interest" description="Disordered" evidence="1">
    <location>
        <begin position="25"/>
        <end position="46"/>
    </location>
</feature>
<evidence type="ECO:0000313" key="2">
    <source>
        <dbReference type="EMBL" id="QHU26563.1"/>
    </source>
</evidence>
<sequence>MPNKTIKIRRKWSAKYKKSINCKRPKGFSQRQHCKYGRKKTRKNIR</sequence>
<organism evidence="2">
    <name type="scientific">viral metagenome</name>
    <dbReference type="NCBI Taxonomy" id="1070528"/>
    <lineage>
        <taxon>unclassified sequences</taxon>
        <taxon>metagenomes</taxon>
        <taxon>organismal metagenomes</taxon>
    </lineage>
</organism>
<proteinExistence type="predicted"/>
<reference evidence="2" key="1">
    <citation type="journal article" date="2020" name="Nature">
        <title>Giant virus diversity and host interactions through global metagenomics.</title>
        <authorList>
            <person name="Schulz F."/>
            <person name="Roux S."/>
            <person name="Paez-Espino D."/>
            <person name="Jungbluth S."/>
            <person name="Walsh D.A."/>
            <person name="Denef V.J."/>
            <person name="McMahon K.D."/>
            <person name="Konstantinidis K.T."/>
            <person name="Eloe-Fadrosh E.A."/>
            <person name="Kyrpides N.C."/>
            <person name="Woyke T."/>
        </authorList>
    </citation>
    <scope>NUCLEOTIDE SEQUENCE</scope>
    <source>
        <strain evidence="2">GVMAG-M-3300027759-42</strain>
    </source>
</reference>
<protein>
    <recommendedName>
        <fullName evidence="3">DUF5872 domain-containing protein</fullName>
    </recommendedName>
</protein>
<dbReference type="AlphaFoldDB" id="A0A6C0L7J0"/>